<reference evidence="11 12" key="1">
    <citation type="submission" date="2019-09" db="EMBL/GenBank/DDBJ databases">
        <title>In-depth cultivation of the pig gut microbiome towards novel bacterial diversity and tailored functional studies.</title>
        <authorList>
            <person name="Wylensek D."/>
            <person name="Hitch T.C.A."/>
            <person name="Clavel T."/>
        </authorList>
    </citation>
    <scope>NUCLEOTIDE SEQUENCE [LARGE SCALE GENOMIC DNA]</scope>
    <source>
        <strain evidence="11 12">WCA3-693-APC-4?</strain>
    </source>
</reference>
<evidence type="ECO:0000256" key="5">
    <source>
        <dbReference type="ARBA" id="ARBA00023098"/>
    </source>
</evidence>
<dbReference type="EMBL" id="VUNQ01000001">
    <property type="protein sequence ID" value="MSU00053.1"/>
    <property type="molecule type" value="Genomic_DNA"/>
</dbReference>
<dbReference type="SUPFAM" id="SSF53659">
    <property type="entry name" value="Isocitrate/Isopropylmalate dehydrogenase-like"/>
    <property type="match status" value="1"/>
</dbReference>
<evidence type="ECO:0000256" key="6">
    <source>
        <dbReference type="ARBA" id="ARBA00023209"/>
    </source>
</evidence>
<dbReference type="InterPro" id="IPR003664">
    <property type="entry name" value="FA_synthesis"/>
</dbReference>
<comment type="catalytic activity">
    <reaction evidence="1 10">
        <text>a fatty acyl-[ACP] + phosphate = an acyl phosphate + holo-[ACP]</text>
        <dbReference type="Rhea" id="RHEA:42292"/>
        <dbReference type="Rhea" id="RHEA-COMP:9685"/>
        <dbReference type="Rhea" id="RHEA-COMP:14125"/>
        <dbReference type="ChEBI" id="CHEBI:43474"/>
        <dbReference type="ChEBI" id="CHEBI:59918"/>
        <dbReference type="ChEBI" id="CHEBI:64479"/>
        <dbReference type="ChEBI" id="CHEBI:138651"/>
        <dbReference type="EC" id="2.3.1.274"/>
    </reaction>
</comment>
<keyword evidence="4 10" id="KW-0808">Transferase</keyword>
<dbReference type="RefSeq" id="WP_154438221.1">
    <property type="nucleotide sequence ID" value="NZ_VUNQ01000001.1"/>
</dbReference>
<dbReference type="UniPathway" id="UPA00085"/>
<dbReference type="Gene3D" id="3.40.718.10">
    <property type="entry name" value="Isopropylmalate Dehydrogenase"/>
    <property type="match status" value="1"/>
</dbReference>
<evidence type="ECO:0000256" key="1">
    <source>
        <dbReference type="ARBA" id="ARBA00001232"/>
    </source>
</evidence>
<dbReference type="HAMAP" id="MF_00019">
    <property type="entry name" value="PlsX"/>
    <property type="match status" value="1"/>
</dbReference>
<comment type="subunit">
    <text evidence="9 10">Homodimer. Probably interacts with PlsY.</text>
</comment>
<dbReference type="PANTHER" id="PTHR30100:SF1">
    <property type="entry name" value="PHOSPHATE ACYLTRANSFERASE"/>
    <property type="match status" value="1"/>
</dbReference>
<evidence type="ECO:0000313" key="12">
    <source>
        <dbReference type="Proteomes" id="UP000469523"/>
    </source>
</evidence>
<keyword evidence="7 10" id="KW-1208">Phospholipid metabolism</keyword>
<dbReference type="GO" id="GO:0005737">
    <property type="term" value="C:cytoplasm"/>
    <property type="evidence" value="ECO:0007669"/>
    <property type="project" value="UniProtKB-SubCell"/>
</dbReference>
<keyword evidence="2 10" id="KW-0963">Cytoplasm</keyword>
<protein>
    <recommendedName>
        <fullName evidence="8 10">Phosphate acyltransferase</fullName>
        <ecNumber evidence="8 10">2.3.1.274</ecNumber>
    </recommendedName>
    <alternativeName>
        <fullName evidence="10">Acyl-ACP phosphotransacylase</fullName>
    </alternativeName>
    <alternativeName>
        <fullName evidence="10">Acyl-[acyl-carrier-protein]--phosphate acyltransferase</fullName>
    </alternativeName>
    <alternativeName>
        <fullName evidence="10">Phosphate-acyl-ACP acyltransferase</fullName>
    </alternativeName>
</protein>
<comment type="function">
    <text evidence="10">Catalyzes the reversible formation of acyl-phosphate (acyl-PO(4)) from acyl-[acyl-carrier-protein] (acyl-ACP). This enzyme utilizes acyl-ACP as fatty acyl donor, but not acyl-CoA.</text>
</comment>
<evidence type="ECO:0000256" key="7">
    <source>
        <dbReference type="ARBA" id="ARBA00023264"/>
    </source>
</evidence>
<dbReference type="AlphaFoldDB" id="A0A6N7XRL8"/>
<dbReference type="GO" id="GO:0006633">
    <property type="term" value="P:fatty acid biosynthetic process"/>
    <property type="evidence" value="ECO:0007669"/>
    <property type="project" value="UniProtKB-UniRule"/>
</dbReference>
<comment type="caution">
    <text evidence="11">The sequence shown here is derived from an EMBL/GenBank/DDBJ whole genome shotgun (WGS) entry which is preliminary data.</text>
</comment>
<comment type="subcellular location">
    <subcellularLocation>
        <location evidence="10">Cytoplasm</location>
    </subcellularLocation>
    <text evidence="10">Associated with the membrane possibly through PlsY.</text>
</comment>
<dbReference type="PANTHER" id="PTHR30100">
    <property type="entry name" value="FATTY ACID/PHOSPHOLIPID SYNTHESIS PROTEIN PLSX"/>
    <property type="match status" value="1"/>
</dbReference>
<comment type="pathway">
    <text evidence="10">Lipid metabolism; phospholipid metabolism.</text>
</comment>
<keyword evidence="6 10" id="KW-0594">Phospholipid biosynthesis</keyword>
<evidence type="ECO:0000256" key="4">
    <source>
        <dbReference type="ARBA" id="ARBA00022679"/>
    </source>
</evidence>
<evidence type="ECO:0000313" key="11">
    <source>
        <dbReference type="EMBL" id="MSU00053.1"/>
    </source>
</evidence>
<dbReference type="PIRSF" id="PIRSF002465">
    <property type="entry name" value="Phsphlp_syn_PlsX"/>
    <property type="match status" value="1"/>
</dbReference>
<organism evidence="11 12">
    <name type="scientific">Tissierella pigra</name>
    <dbReference type="NCBI Taxonomy" id="2607614"/>
    <lineage>
        <taxon>Bacteria</taxon>
        <taxon>Bacillati</taxon>
        <taxon>Bacillota</taxon>
        <taxon>Tissierellia</taxon>
        <taxon>Tissierellales</taxon>
        <taxon>Tissierellaceae</taxon>
        <taxon>Tissierella</taxon>
    </lineage>
</organism>
<dbReference type="GO" id="GO:0008654">
    <property type="term" value="P:phospholipid biosynthetic process"/>
    <property type="evidence" value="ECO:0007669"/>
    <property type="project" value="UniProtKB-KW"/>
</dbReference>
<keyword evidence="5 10" id="KW-0443">Lipid metabolism</keyword>
<dbReference type="InterPro" id="IPR012281">
    <property type="entry name" value="Phospholipid_synth_PlsX-like"/>
</dbReference>
<accession>A0A6N7XRL8</accession>
<dbReference type="Proteomes" id="UP000469523">
    <property type="component" value="Unassembled WGS sequence"/>
</dbReference>
<dbReference type="Pfam" id="PF02504">
    <property type="entry name" value="FA_synthesis"/>
    <property type="match status" value="1"/>
</dbReference>
<evidence type="ECO:0000256" key="2">
    <source>
        <dbReference type="ARBA" id="ARBA00022490"/>
    </source>
</evidence>
<evidence type="ECO:0000256" key="9">
    <source>
        <dbReference type="ARBA" id="ARBA00046608"/>
    </source>
</evidence>
<dbReference type="EC" id="2.3.1.274" evidence="8 10"/>
<evidence type="ECO:0000256" key="8">
    <source>
        <dbReference type="ARBA" id="ARBA00024069"/>
    </source>
</evidence>
<dbReference type="NCBIfam" id="TIGR00182">
    <property type="entry name" value="plsX"/>
    <property type="match status" value="1"/>
</dbReference>
<sequence length="340" mass="36650">MKIIVDAMGGDNAPIEAVKGTIDAVNEYGINAILVGKSSIIENELKKYDYKKEKIEIINAEDIITNDDDPAMAIRRKKDSSMVVGAKALVDGLGDGFLSAGSTGALLAAGIFIVKRIDGIDRAALSVMYPTLKGFSLLLDAGANVDCKPEYLHQFALMGSIYMENVMGIKSPTVGLANIGTEKGKGNLLSKETYELLEKSNLNFKGNIEARELPSGDVDIIVADGFVGNVVLKLTEGMAASIFSILKEEFTKDFKTKIGAGLLKPALKNIKGRMDYREYGGAPLLGLKKPIVKAHGSSDAFAIKNAIKQLIKFIDKDVIKIIESNNHVLINNLEVDNNDL</sequence>
<evidence type="ECO:0000256" key="10">
    <source>
        <dbReference type="HAMAP-Rule" id="MF_00019"/>
    </source>
</evidence>
<evidence type="ECO:0000256" key="3">
    <source>
        <dbReference type="ARBA" id="ARBA00022516"/>
    </source>
</evidence>
<dbReference type="GO" id="GO:0043811">
    <property type="term" value="F:phosphate:acyl-[acyl carrier protein] acyltransferase activity"/>
    <property type="evidence" value="ECO:0007669"/>
    <property type="project" value="UniProtKB-UniRule"/>
</dbReference>
<keyword evidence="11" id="KW-0012">Acyltransferase</keyword>
<name>A0A6N7XRL8_9FIRM</name>
<keyword evidence="12" id="KW-1185">Reference proteome</keyword>
<proteinExistence type="inferred from homology"/>
<comment type="similarity">
    <text evidence="10">Belongs to the PlsX family.</text>
</comment>
<keyword evidence="3 10" id="KW-0444">Lipid biosynthesis</keyword>
<gene>
    <name evidence="10 11" type="primary">plsX</name>
    <name evidence="11" type="ORF">FYJ83_01055</name>
</gene>